<dbReference type="AlphaFoldDB" id="A0A8H6M8U9"/>
<sequence length="594" mass="66367">MTKSSQGIEAWVELDGKRVEEYKPKRTRRTEDLPETIECFIPCETGQRVQMVCSVPPKLVKKGMHMVEVDTDGSIVYVPNNDIEKDGFASEMTTLRFEEAFCCKCTRPLPAPDVRAGWEKDDTLKTNMAALEAGWCRVKCETISRPFKFETLEVTDDDAYLDKPSKDFGEIGLTLYSVTRFSEVVTRSYEGSAPGTSTGWFDPDTITLVKEMPDPTEPVPEEFHIHETVKDHRTHTIVYGEERKNTKRVVNLKPEGREAICTFIFHYRHMEILKARGIAPKNPRKTPQNGANQTATASASGDVTRPRTQRKTANPVNGSDESNPLPRKMSLRSYAGNKSPSSRQTGELARGGEDAAGEEDEEEEEVEVDEEVEQSQKGPADGGELDDHDVDVKEEEPDYPRTGGDQASVRIQRGEQDEDDSNQETDEVEIGRTEQDRAGDEEMEIPQDVKEEDEEPEFGIGPTEGQGTGGEINGLSASNGESEETLLEISAREAKIRKLEEKINRRKSKVDRDRDRLARLKKSRMEGGKRASNTRHPSRSTMAEVVRPVGRHTSTPRSNVKRTAEAGPLATKRVKRESQSSLVPAGEVIDLTLD</sequence>
<feature type="compositionally biased region" description="Acidic residues" evidence="1">
    <location>
        <begin position="416"/>
        <end position="428"/>
    </location>
</feature>
<proteinExistence type="predicted"/>
<feature type="compositionally biased region" description="Basic and acidic residues" evidence="1">
    <location>
        <begin position="429"/>
        <end position="440"/>
    </location>
</feature>
<evidence type="ECO:0000313" key="3">
    <source>
        <dbReference type="Proteomes" id="UP000521943"/>
    </source>
</evidence>
<dbReference type="Proteomes" id="UP000521943">
    <property type="component" value="Unassembled WGS sequence"/>
</dbReference>
<feature type="region of interest" description="Disordered" evidence="1">
    <location>
        <begin position="503"/>
        <end position="594"/>
    </location>
</feature>
<keyword evidence="3" id="KW-1185">Reference proteome</keyword>
<accession>A0A8H6M8U9</accession>
<dbReference type="EMBL" id="JACGCI010000030">
    <property type="protein sequence ID" value="KAF6755417.1"/>
    <property type="molecule type" value="Genomic_DNA"/>
</dbReference>
<feature type="compositionally biased region" description="Acidic residues" evidence="1">
    <location>
        <begin position="355"/>
        <end position="373"/>
    </location>
</feature>
<feature type="compositionally biased region" description="Acidic residues" evidence="1">
    <location>
        <begin position="441"/>
        <end position="457"/>
    </location>
</feature>
<gene>
    <name evidence="2" type="ORF">DFP72DRAFT_896785</name>
</gene>
<feature type="compositionally biased region" description="Polar residues" evidence="1">
    <location>
        <begin position="336"/>
        <end position="345"/>
    </location>
</feature>
<evidence type="ECO:0000313" key="2">
    <source>
        <dbReference type="EMBL" id="KAF6755417.1"/>
    </source>
</evidence>
<protein>
    <submittedName>
        <fullName evidence="2">Uncharacterized protein</fullName>
    </submittedName>
</protein>
<comment type="caution">
    <text evidence="2">The sequence shown here is derived from an EMBL/GenBank/DDBJ whole genome shotgun (WGS) entry which is preliminary data.</text>
</comment>
<feature type="compositionally biased region" description="Polar residues" evidence="1">
    <location>
        <begin position="285"/>
        <end position="301"/>
    </location>
</feature>
<feature type="compositionally biased region" description="Acidic residues" evidence="1">
    <location>
        <begin position="383"/>
        <end position="397"/>
    </location>
</feature>
<feature type="region of interest" description="Disordered" evidence="1">
    <location>
        <begin position="279"/>
        <end position="486"/>
    </location>
</feature>
<feature type="compositionally biased region" description="Basic and acidic residues" evidence="1">
    <location>
        <begin position="510"/>
        <end position="529"/>
    </location>
</feature>
<dbReference type="OrthoDB" id="3364132at2759"/>
<reference evidence="2 3" key="1">
    <citation type="submission" date="2020-07" db="EMBL/GenBank/DDBJ databases">
        <title>Comparative genomics of pyrophilous fungi reveals a link between fire events and developmental genes.</title>
        <authorList>
            <consortium name="DOE Joint Genome Institute"/>
            <person name="Steindorff A.S."/>
            <person name="Carver A."/>
            <person name="Calhoun S."/>
            <person name="Stillman K."/>
            <person name="Liu H."/>
            <person name="Lipzen A."/>
            <person name="Pangilinan J."/>
            <person name="Labutti K."/>
            <person name="Bruns T.D."/>
            <person name="Grigoriev I.V."/>
        </authorList>
    </citation>
    <scope>NUCLEOTIDE SEQUENCE [LARGE SCALE GENOMIC DNA]</scope>
    <source>
        <strain evidence="2 3">CBS 144469</strain>
    </source>
</reference>
<feature type="compositionally biased region" description="Polar residues" evidence="1">
    <location>
        <begin position="311"/>
        <end position="322"/>
    </location>
</feature>
<evidence type="ECO:0000256" key="1">
    <source>
        <dbReference type="SAM" id="MobiDB-lite"/>
    </source>
</evidence>
<organism evidence="2 3">
    <name type="scientific">Ephemerocybe angulata</name>
    <dbReference type="NCBI Taxonomy" id="980116"/>
    <lineage>
        <taxon>Eukaryota</taxon>
        <taxon>Fungi</taxon>
        <taxon>Dikarya</taxon>
        <taxon>Basidiomycota</taxon>
        <taxon>Agaricomycotina</taxon>
        <taxon>Agaricomycetes</taxon>
        <taxon>Agaricomycetidae</taxon>
        <taxon>Agaricales</taxon>
        <taxon>Agaricineae</taxon>
        <taxon>Psathyrellaceae</taxon>
        <taxon>Ephemerocybe</taxon>
    </lineage>
</organism>
<name>A0A8H6M8U9_9AGAR</name>
<feature type="compositionally biased region" description="Gly residues" evidence="1">
    <location>
        <begin position="462"/>
        <end position="472"/>
    </location>
</feature>